<keyword evidence="2" id="KW-1133">Transmembrane helix</keyword>
<protein>
    <submittedName>
        <fullName evidence="3">Pyridine nucleotide-disulfide oxidoreductase</fullName>
    </submittedName>
</protein>
<dbReference type="KEGG" id="kba:A0U89_02125"/>
<keyword evidence="2" id="KW-0472">Membrane</keyword>
<evidence type="ECO:0000256" key="2">
    <source>
        <dbReference type="SAM" id="Phobius"/>
    </source>
</evidence>
<keyword evidence="2" id="KW-0812">Transmembrane</keyword>
<evidence type="ECO:0000313" key="3">
    <source>
        <dbReference type="EMBL" id="AOX16120.1"/>
    </source>
</evidence>
<dbReference type="PANTHER" id="PTHR40254">
    <property type="entry name" value="BLR0577 PROTEIN"/>
    <property type="match status" value="1"/>
</dbReference>
<feature type="region of interest" description="Disordered" evidence="1">
    <location>
        <begin position="233"/>
        <end position="252"/>
    </location>
</feature>
<dbReference type="OrthoDB" id="101972at2"/>
<reference evidence="3 4" key="1">
    <citation type="journal article" date="2016" name="Microb. Cell Fact.">
        <title>Dissection of exopolysaccharide biosynthesis in Kozakia baliensis.</title>
        <authorList>
            <person name="Brandt J.U."/>
            <person name="Jakob F."/>
            <person name="Behr J."/>
            <person name="Geissler A.J."/>
            <person name="Vogel R.F."/>
        </authorList>
    </citation>
    <scope>NUCLEOTIDE SEQUENCE [LARGE SCALE GENOMIC DNA]</scope>
    <source>
        <strain evidence="3 4">DSM 14400</strain>
    </source>
</reference>
<dbReference type="InterPro" id="IPR038732">
    <property type="entry name" value="HpyO/CreE_NAD-binding"/>
</dbReference>
<proteinExistence type="predicted"/>
<dbReference type="Pfam" id="PF13454">
    <property type="entry name" value="NAD_binding_9"/>
    <property type="match status" value="1"/>
</dbReference>
<dbReference type="AlphaFoldDB" id="A0A1D8UR63"/>
<dbReference type="Gene3D" id="3.50.50.60">
    <property type="entry name" value="FAD/NAD(P)-binding domain"/>
    <property type="match status" value="1"/>
</dbReference>
<organism evidence="3 4">
    <name type="scientific">Kozakia baliensis</name>
    <dbReference type="NCBI Taxonomy" id="153496"/>
    <lineage>
        <taxon>Bacteria</taxon>
        <taxon>Pseudomonadati</taxon>
        <taxon>Pseudomonadota</taxon>
        <taxon>Alphaproteobacteria</taxon>
        <taxon>Acetobacterales</taxon>
        <taxon>Acetobacteraceae</taxon>
        <taxon>Kozakia</taxon>
    </lineage>
</organism>
<name>A0A1D8UR63_9PROT</name>
<dbReference type="EMBL" id="CP014674">
    <property type="protein sequence ID" value="AOX16120.1"/>
    <property type="molecule type" value="Genomic_DNA"/>
</dbReference>
<gene>
    <name evidence="3" type="ORF">A0U89_02125</name>
</gene>
<evidence type="ECO:0000256" key="1">
    <source>
        <dbReference type="SAM" id="MobiDB-lite"/>
    </source>
</evidence>
<dbReference type="eggNOG" id="COG4529">
    <property type="taxonomic scope" value="Bacteria"/>
</dbReference>
<dbReference type="STRING" id="153496.A0U89_02125"/>
<dbReference type="PANTHER" id="PTHR40254:SF1">
    <property type="entry name" value="BLR0577 PROTEIN"/>
    <property type="match status" value="1"/>
</dbReference>
<dbReference type="Proteomes" id="UP000179145">
    <property type="component" value="Chromosome"/>
</dbReference>
<keyword evidence="4" id="KW-1185">Reference proteome</keyword>
<feature type="transmembrane region" description="Helical" evidence="2">
    <location>
        <begin position="6"/>
        <end position="27"/>
    </location>
</feature>
<dbReference type="InterPro" id="IPR052189">
    <property type="entry name" value="L-asp_N-monooxygenase_NS-form"/>
</dbReference>
<dbReference type="InterPro" id="IPR036188">
    <property type="entry name" value="FAD/NAD-bd_sf"/>
</dbReference>
<evidence type="ECO:0000313" key="4">
    <source>
        <dbReference type="Proteomes" id="UP000179145"/>
    </source>
</evidence>
<feature type="compositionally biased region" description="Polar residues" evidence="1">
    <location>
        <begin position="239"/>
        <end position="252"/>
    </location>
</feature>
<accession>A0A1D8UR63</accession>
<dbReference type="SUPFAM" id="SSF51905">
    <property type="entry name" value="FAD/NAD(P)-binding domain"/>
    <property type="match status" value="1"/>
</dbReference>
<dbReference type="RefSeq" id="WP_070401940.1">
    <property type="nucleotide sequence ID" value="NZ_BJVW01000013.1"/>
</dbReference>
<sequence>MVATPLHVRVAIVGGGATGAMIAWHFLRARSDLGANALAVIEPRARLGAGQAYGSNDPEHRINVPASRMSIDTQAPEDFSAWLDRDALEATDPDAFLPSGDIYPTRATFGIYLAARLEPEQEAGRLWHVRNSVTSIRKISAGWAIETDGDTQLVADAVVIATSHPAPSLPKPLRTVANDPRVVANPWAVNALDELAPDARLVIVGTGLTMADVVASATAHGHHGPIIAFSRRGLRSRGHASTSPDPLGDFTTQPARTARELLNRIRAVLASHPDRPWQDVLDAVRKQGRALWAALSTPERKRLIRHLRPFWDVHRFRVAPQIEQTVDRRLSDGTLQILAARLEDAEANPSAICLTIHPRGDATTHIEADRVINTTGPNHAGILAVPYLHGLAQDGFVEADPVGLGLHTTFDHRALARGVAQERLFIAGPLSRGTFGELMGLPEVTANAEAVASLLASDAVTPHQHSFIEA</sequence>